<evidence type="ECO:0000313" key="2">
    <source>
        <dbReference type="Proteomes" id="UP000229839"/>
    </source>
</evidence>
<gene>
    <name evidence="1" type="ORF">CER18_08275</name>
</gene>
<accession>A0A2N9Y8W4</accession>
<evidence type="ECO:0000313" key="1">
    <source>
        <dbReference type="EMBL" id="PIT68147.1"/>
    </source>
</evidence>
<organism evidence="1 2">
    <name type="scientific">Bartonella tribocorum</name>
    <dbReference type="NCBI Taxonomy" id="85701"/>
    <lineage>
        <taxon>Bacteria</taxon>
        <taxon>Pseudomonadati</taxon>
        <taxon>Pseudomonadota</taxon>
        <taxon>Alphaproteobacteria</taxon>
        <taxon>Hyphomicrobiales</taxon>
        <taxon>Bartonellaceae</taxon>
        <taxon>Bartonella</taxon>
    </lineage>
</organism>
<reference evidence="1 2" key="1">
    <citation type="submission" date="2017-06" db="EMBL/GenBank/DDBJ databases">
        <title>Draft genome of Bartonella tribocorum strain L103, isolated from a rodent in Laos.</title>
        <authorList>
            <person name="Hadjadj L."/>
            <person name="Jiyipong T."/>
            <person name="Morand S."/>
            <person name="Diene S.M."/>
            <person name="Rolain J.-M."/>
        </authorList>
    </citation>
    <scope>NUCLEOTIDE SEQUENCE [LARGE SCALE GENOMIC DNA]</scope>
    <source>
        <strain evidence="1 2">L103</strain>
    </source>
</reference>
<proteinExistence type="predicted"/>
<dbReference type="EMBL" id="NJGE01000024">
    <property type="protein sequence ID" value="PIT68147.1"/>
    <property type="molecule type" value="Genomic_DNA"/>
</dbReference>
<name>A0A2N9Y8W4_9HYPH</name>
<protein>
    <submittedName>
        <fullName evidence="1">Uncharacterized protein</fullName>
    </submittedName>
</protein>
<dbReference type="OrthoDB" id="7926667at2"/>
<dbReference type="Proteomes" id="UP000229839">
    <property type="component" value="Unassembled WGS sequence"/>
</dbReference>
<dbReference type="AlphaFoldDB" id="A0A2N9Y8W4"/>
<sequence>MCSIEVEGYQFFRARVPDLCNQKRDFHKKIVEEKKQELREQGYAVSDKPCVFEKGGVKGSPDITYIKDGKLALMDIKID</sequence>
<comment type="caution">
    <text evidence="1">The sequence shown here is derived from an EMBL/GenBank/DDBJ whole genome shotgun (WGS) entry which is preliminary data.</text>
</comment>